<accession>L8HAZ6</accession>
<dbReference type="RefSeq" id="XP_004347735.1">
    <property type="nucleotide sequence ID" value="XM_004347685.1"/>
</dbReference>
<sequence length="209" mass="23393">MQKAFDRLNSMANRVLRVAYALWAVVHLSFTSLMWSLIVLSVLFLGFTATRNRQRFLLLIYIAAMCVVMALTALGLFLVLLGEVLTLSVDLVEIIVDGCSLLFELVTIALAYNLYLHLDPRNNVTLDELGTEASQAYPNDHSINIDLQQEFEQGNMDKLAQEPSPYAFNAQPNIVYSPYVYPVVGVDPNLSQAETMPHADVNPFQEPPK</sequence>
<evidence type="ECO:0008006" key="4">
    <source>
        <dbReference type="Google" id="ProtNLM"/>
    </source>
</evidence>
<protein>
    <recommendedName>
        <fullName evidence="4">Transmembrane protein</fullName>
    </recommendedName>
</protein>
<feature type="transmembrane region" description="Helical" evidence="1">
    <location>
        <begin position="94"/>
        <end position="115"/>
    </location>
</feature>
<dbReference type="AlphaFoldDB" id="L8HAZ6"/>
<organism evidence="2 3">
    <name type="scientific">Acanthamoeba castellanii (strain ATCC 30010 / Neff)</name>
    <dbReference type="NCBI Taxonomy" id="1257118"/>
    <lineage>
        <taxon>Eukaryota</taxon>
        <taxon>Amoebozoa</taxon>
        <taxon>Discosea</taxon>
        <taxon>Longamoebia</taxon>
        <taxon>Centramoebida</taxon>
        <taxon>Acanthamoebidae</taxon>
        <taxon>Acanthamoeba</taxon>
    </lineage>
</organism>
<dbReference type="Proteomes" id="UP000011083">
    <property type="component" value="Unassembled WGS sequence"/>
</dbReference>
<dbReference type="KEGG" id="acan:ACA1_046020"/>
<keyword evidence="1" id="KW-1133">Transmembrane helix</keyword>
<evidence type="ECO:0000313" key="3">
    <source>
        <dbReference type="Proteomes" id="UP000011083"/>
    </source>
</evidence>
<evidence type="ECO:0000313" key="2">
    <source>
        <dbReference type="EMBL" id="ELR21903.1"/>
    </source>
</evidence>
<name>L8HAZ6_ACACF</name>
<gene>
    <name evidence="2" type="ORF">ACA1_046020</name>
</gene>
<dbReference type="VEuPathDB" id="AmoebaDB:ACA1_046020"/>
<keyword evidence="1" id="KW-0812">Transmembrane</keyword>
<evidence type="ECO:0000256" key="1">
    <source>
        <dbReference type="SAM" id="Phobius"/>
    </source>
</evidence>
<reference evidence="2 3" key="1">
    <citation type="journal article" date="2013" name="Genome Biol.">
        <title>Genome of Acanthamoeba castellanii highlights extensive lateral gene transfer and early evolution of tyrosine kinase signaling.</title>
        <authorList>
            <person name="Clarke M."/>
            <person name="Lohan A.J."/>
            <person name="Liu B."/>
            <person name="Lagkouvardos I."/>
            <person name="Roy S."/>
            <person name="Zafar N."/>
            <person name="Bertelli C."/>
            <person name="Schilde C."/>
            <person name="Kianianmomeni A."/>
            <person name="Burglin T.R."/>
            <person name="Frech C."/>
            <person name="Turcotte B."/>
            <person name="Kopec K.O."/>
            <person name="Synnott J.M."/>
            <person name="Choo C."/>
            <person name="Paponov I."/>
            <person name="Finkler A."/>
            <person name="Soon Heng Tan C."/>
            <person name="Hutchins A.P."/>
            <person name="Weinmeier T."/>
            <person name="Rattei T."/>
            <person name="Chu J.S."/>
            <person name="Gimenez G."/>
            <person name="Irimia M."/>
            <person name="Rigden D.J."/>
            <person name="Fitzpatrick D.A."/>
            <person name="Lorenzo-Morales J."/>
            <person name="Bateman A."/>
            <person name="Chiu C.H."/>
            <person name="Tang P."/>
            <person name="Hegemann P."/>
            <person name="Fromm H."/>
            <person name="Raoult D."/>
            <person name="Greub G."/>
            <person name="Miranda-Saavedra D."/>
            <person name="Chen N."/>
            <person name="Nash P."/>
            <person name="Ginger M.L."/>
            <person name="Horn M."/>
            <person name="Schaap P."/>
            <person name="Caler L."/>
            <person name="Loftus B."/>
        </authorList>
    </citation>
    <scope>NUCLEOTIDE SEQUENCE [LARGE SCALE GENOMIC DNA]</scope>
    <source>
        <strain evidence="2 3">Neff</strain>
    </source>
</reference>
<proteinExistence type="predicted"/>
<feature type="transmembrane region" description="Helical" evidence="1">
    <location>
        <begin position="56"/>
        <end position="82"/>
    </location>
</feature>
<keyword evidence="3" id="KW-1185">Reference proteome</keyword>
<dbReference type="GeneID" id="14922820"/>
<keyword evidence="1" id="KW-0472">Membrane</keyword>
<dbReference type="EMBL" id="KB007894">
    <property type="protein sequence ID" value="ELR21903.1"/>
    <property type="molecule type" value="Genomic_DNA"/>
</dbReference>
<feature type="transmembrane region" description="Helical" evidence="1">
    <location>
        <begin position="20"/>
        <end position="44"/>
    </location>
</feature>